<dbReference type="InterPro" id="IPR052436">
    <property type="entry name" value="LTO1_adapter"/>
</dbReference>
<proteinExistence type="inferred from homology"/>
<evidence type="ECO:0000313" key="4">
    <source>
        <dbReference type="RefSeq" id="XP_029648437.1"/>
    </source>
</evidence>
<protein>
    <submittedName>
        <fullName evidence="4">Protein LTO1 homolog</fullName>
    </submittedName>
</protein>
<reference evidence="4" key="1">
    <citation type="submission" date="2025-08" db="UniProtKB">
        <authorList>
            <consortium name="RefSeq"/>
        </authorList>
    </citation>
    <scope>IDENTIFICATION</scope>
</reference>
<feature type="domain" description="Essential protein Yae1 N-terminal" evidence="2">
    <location>
        <begin position="32"/>
        <end position="70"/>
    </location>
</feature>
<evidence type="ECO:0000259" key="2">
    <source>
        <dbReference type="Pfam" id="PF09811"/>
    </source>
</evidence>
<name>A0A6P7TEQ8_9MOLL</name>
<dbReference type="KEGG" id="osn:115222371"/>
<gene>
    <name evidence="4" type="primary">LOC115222371</name>
</gene>
<sequence>MSVENIHINDVPNDVDIFESVVMQEESSVKAGYLAGLNHGTEKGQEDGYQLGYSLGCSVGNEIGFLKGFVSTWLALLDQSPDTKEKTSKALTSLQTLLGKYPLGTVNSTCVTDLKMIQARFKKVVSLLDINISWSQTASKQESLSF</sequence>
<comment type="similarity">
    <text evidence="1">Belongs to the LTO1 family.</text>
</comment>
<dbReference type="AlphaFoldDB" id="A0A6P7TEQ8"/>
<accession>A0A6P7TEQ8</accession>
<organism evidence="3 4">
    <name type="scientific">Octopus sinensis</name>
    <name type="common">East Asian common octopus</name>
    <dbReference type="NCBI Taxonomy" id="2607531"/>
    <lineage>
        <taxon>Eukaryota</taxon>
        <taxon>Metazoa</taxon>
        <taxon>Spiralia</taxon>
        <taxon>Lophotrochozoa</taxon>
        <taxon>Mollusca</taxon>
        <taxon>Cephalopoda</taxon>
        <taxon>Coleoidea</taxon>
        <taxon>Octopodiformes</taxon>
        <taxon>Octopoda</taxon>
        <taxon>Incirrata</taxon>
        <taxon>Octopodidae</taxon>
        <taxon>Octopus</taxon>
    </lineage>
</organism>
<dbReference type="Pfam" id="PF09811">
    <property type="entry name" value="Yae1_N"/>
    <property type="match status" value="1"/>
</dbReference>
<keyword evidence="3" id="KW-1185">Reference proteome</keyword>
<dbReference type="Proteomes" id="UP000515154">
    <property type="component" value="Linkage group LG19"/>
</dbReference>
<dbReference type="InterPro" id="IPR019191">
    <property type="entry name" value="Essential_protein_Yae1_N"/>
</dbReference>
<dbReference type="PANTHER" id="PTHR28532">
    <property type="entry name" value="GEO13458P1"/>
    <property type="match status" value="1"/>
</dbReference>
<dbReference type="RefSeq" id="XP_029648437.1">
    <property type="nucleotide sequence ID" value="XM_029792577.2"/>
</dbReference>
<evidence type="ECO:0000256" key="1">
    <source>
        <dbReference type="ARBA" id="ARBA00038090"/>
    </source>
</evidence>
<dbReference type="PANTHER" id="PTHR28532:SF1">
    <property type="entry name" value="ORAL CANCER OVEREXPRESSED 1"/>
    <property type="match status" value="1"/>
</dbReference>
<evidence type="ECO:0000313" key="3">
    <source>
        <dbReference type="Proteomes" id="UP000515154"/>
    </source>
</evidence>